<proteinExistence type="inferred from homology"/>
<dbReference type="PANTHER" id="PTHR16675:SF237">
    <property type="entry name" value="MHC CLASS I ANTIGEN TRANSCRIPT VARIANT 1-RELATED"/>
    <property type="match status" value="1"/>
</dbReference>
<keyword evidence="7" id="KW-1185">Reference proteome</keyword>
<evidence type="ECO:0000256" key="2">
    <source>
        <dbReference type="RuleBase" id="RU004439"/>
    </source>
</evidence>
<feature type="transmembrane region" description="Helical" evidence="4">
    <location>
        <begin position="264"/>
        <end position="290"/>
    </location>
</feature>
<name>A0A8C4TEF6_ERPCA</name>
<accession>A0A8C4TEF6</accession>
<dbReference type="InterPro" id="IPR011161">
    <property type="entry name" value="MHC_I-like_Ag-recog"/>
</dbReference>
<dbReference type="Ensembl" id="ENSECRT00000031887.1">
    <property type="protein sequence ID" value="ENSECRP00000031228.1"/>
    <property type="gene ID" value="ENSECRG00000021168.1"/>
</dbReference>
<dbReference type="InterPro" id="IPR001039">
    <property type="entry name" value="MHC_I_a_a1/a2"/>
</dbReference>
<protein>
    <submittedName>
        <fullName evidence="6">Major histocompatibility complex class I-related gene protein-like</fullName>
    </submittedName>
</protein>
<dbReference type="PROSITE" id="PS50835">
    <property type="entry name" value="IG_LIKE"/>
    <property type="match status" value="1"/>
</dbReference>
<keyword evidence="4" id="KW-0812">Transmembrane</keyword>
<evidence type="ECO:0000313" key="6">
    <source>
        <dbReference type="Ensembl" id="ENSECRP00000031228.1"/>
    </source>
</evidence>
<dbReference type="InterPro" id="IPR050208">
    <property type="entry name" value="MHC_class-I_related"/>
</dbReference>
<dbReference type="GO" id="GO:0009897">
    <property type="term" value="C:external side of plasma membrane"/>
    <property type="evidence" value="ECO:0007669"/>
    <property type="project" value="TreeGrafter"/>
</dbReference>
<dbReference type="Pfam" id="PF07654">
    <property type="entry name" value="C1-set"/>
    <property type="match status" value="1"/>
</dbReference>
<dbReference type="FunFam" id="3.30.500.10:FF:000001">
    <property type="entry name" value="H-2 class I histocompatibility antigen, alpha chain"/>
    <property type="match status" value="1"/>
</dbReference>
<dbReference type="GO" id="GO:0006955">
    <property type="term" value="P:immune response"/>
    <property type="evidence" value="ECO:0007669"/>
    <property type="project" value="TreeGrafter"/>
</dbReference>
<reference evidence="6" key="2">
    <citation type="submission" date="2025-09" db="UniProtKB">
        <authorList>
            <consortium name="Ensembl"/>
        </authorList>
    </citation>
    <scope>IDENTIFICATION</scope>
</reference>
<keyword evidence="4" id="KW-1133">Transmembrane helix</keyword>
<evidence type="ECO:0000256" key="1">
    <source>
        <dbReference type="ARBA" id="ARBA00023180"/>
    </source>
</evidence>
<dbReference type="PRINTS" id="PR01638">
    <property type="entry name" value="MHCCLASSI"/>
</dbReference>
<comment type="similarity">
    <text evidence="2">Belongs to the MHC class I family.</text>
</comment>
<evidence type="ECO:0000259" key="5">
    <source>
        <dbReference type="PROSITE" id="PS50835"/>
    </source>
</evidence>
<feature type="compositionally biased region" description="Low complexity" evidence="3">
    <location>
        <begin position="308"/>
        <end position="320"/>
    </location>
</feature>
<dbReference type="GO" id="GO:0005615">
    <property type="term" value="C:extracellular space"/>
    <property type="evidence" value="ECO:0007669"/>
    <property type="project" value="TreeGrafter"/>
</dbReference>
<organism evidence="6 7">
    <name type="scientific">Erpetoichthys calabaricus</name>
    <name type="common">Rope fish</name>
    <name type="synonym">Calamoichthys calabaricus</name>
    <dbReference type="NCBI Taxonomy" id="27687"/>
    <lineage>
        <taxon>Eukaryota</taxon>
        <taxon>Metazoa</taxon>
        <taxon>Chordata</taxon>
        <taxon>Craniata</taxon>
        <taxon>Vertebrata</taxon>
        <taxon>Euteleostomi</taxon>
        <taxon>Actinopterygii</taxon>
        <taxon>Polypteriformes</taxon>
        <taxon>Polypteridae</taxon>
        <taxon>Erpetoichthys</taxon>
    </lineage>
</organism>
<dbReference type="Gene3D" id="3.30.500.10">
    <property type="entry name" value="MHC class I-like antigen recognition-like"/>
    <property type="match status" value="1"/>
</dbReference>
<sequence length="320" mass="36020">MVDDVAISQYDSKRSTLDIKQKWIETNLGEDYQKEQTDILKGAQANFKVNIGTLMQRFNQTSGIHTWQLMYGCELDDDGTTRGFNQYGYDGNDYVSFDKQTLTWTAANQRGQTTKVRWDPDTAYNQQWKGYLEGTCIEWLKKYVTYGAKTLERQVRPEVYLTYKETETGTEATCHVTGFLPRDIEVMWQDGGSRDLDVESGEVLPNEDGTYQVKKTLKLRVNKDKLKKGDYSCHVAHSSLTGNQEIRIPFDPAMKNPNEPSGSFPVWIIVVVVIGILLAVLAVCAGVVIWMKKNSSGAQNPKYTQAQSGENSSTGSSNEA</sequence>
<dbReference type="InterPro" id="IPR007110">
    <property type="entry name" value="Ig-like_dom"/>
</dbReference>
<feature type="domain" description="Ig-like" evidence="5">
    <location>
        <begin position="157"/>
        <end position="249"/>
    </location>
</feature>
<feature type="compositionally biased region" description="Polar residues" evidence="3">
    <location>
        <begin position="297"/>
        <end position="307"/>
    </location>
</feature>
<dbReference type="PANTHER" id="PTHR16675">
    <property type="entry name" value="MHC CLASS I-RELATED"/>
    <property type="match status" value="1"/>
</dbReference>
<dbReference type="InterPro" id="IPR037055">
    <property type="entry name" value="MHC_I-like_Ag-recog_sf"/>
</dbReference>
<dbReference type="Proteomes" id="UP000694620">
    <property type="component" value="Unassembled WGS sequence"/>
</dbReference>
<dbReference type="InterPro" id="IPR011162">
    <property type="entry name" value="MHC_I/II-like_Ag-recog"/>
</dbReference>
<dbReference type="GeneTree" id="ENSGT01120000271828"/>
<dbReference type="InterPro" id="IPR003597">
    <property type="entry name" value="Ig_C1-set"/>
</dbReference>
<dbReference type="SUPFAM" id="SSF54452">
    <property type="entry name" value="MHC antigen-recognition domain"/>
    <property type="match status" value="1"/>
</dbReference>
<evidence type="ECO:0000256" key="3">
    <source>
        <dbReference type="SAM" id="MobiDB-lite"/>
    </source>
</evidence>
<keyword evidence="1" id="KW-0325">Glycoprotein</keyword>
<feature type="region of interest" description="Disordered" evidence="3">
    <location>
        <begin position="297"/>
        <end position="320"/>
    </location>
</feature>
<evidence type="ECO:0000313" key="7">
    <source>
        <dbReference type="Proteomes" id="UP000694620"/>
    </source>
</evidence>
<dbReference type="Pfam" id="PF00129">
    <property type="entry name" value="MHC_I"/>
    <property type="match status" value="1"/>
</dbReference>
<dbReference type="Gene3D" id="2.60.40.10">
    <property type="entry name" value="Immunoglobulins"/>
    <property type="match status" value="1"/>
</dbReference>
<reference evidence="6" key="1">
    <citation type="submission" date="2025-08" db="UniProtKB">
        <authorList>
            <consortium name="Ensembl"/>
        </authorList>
    </citation>
    <scope>IDENTIFICATION</scope>
</reference>
<dbReference type="InterPro" id="IPR036179">
    <property type="entry name" value="Ig-like_dom_sf"/>
</dbReference>
<dbReference type="AlphaFoldDB" id="A0A8C4TEF6"/>
<evidence type="ECO:0000256" key="4">
    <source>
        <dbReference type="SAM" id="Phobius"/>
    </source>
</evidence>
<dbReference type="InterPro" id="IPR013783">
    <property type="entry name" value="Ig-like_fold"/>
</dbReference>
<dbReference type="SMART" id="SM00407">
    <property type="entry name" value="IGc1"/>
    <property type="match status" value="1"/>
</dbReference>
<keyword evidence="4" id="KW-0472">Membrane</keyword>
<dbReference type="SUPFAM" id="SSF48726">
    <property type="entry name" value="Immunoglobulin"/>
    <property type="match status" value="1"/>
</dbReference>